<dbReference type="Gene3D" id="3.40.50.620">
    <property type="entry name" value="HUPs"/>
    <property type="match status" value="2"/>
</dbReference>
<evidence type="ECO:0000256" key="6">
    <source>
        <dbReference type="ARBA" id="ARBA00022917"/>
    </source>
</evidence>
<accession>A0A9P8CG90</accession>
<dbReference type="InterPro" id="IPR002303">
    <property type="entry name" value="Valyl-tRNA_ligase"/>
</dbReference>
<keyword evidence="6" id="KW-0648">Protein biosynthesis</keyword>
<evidence type="ECO:0000256" key="7">
    <source>
        <dbReference type="ARBA" id="ARBA00023146"/>
    </source>
</evidence>
<keyword evidence="3" id="KW-0436">Ligase</keyword>
<dbReference type="InterPro" id="IPR014729">
    <property type="entry name" value="Rossmann-like_a/b/a_fold"/>
</dbReference>
<dbReference type="GO" id="GO:0004832">
    <property type="term" value="F:valine-tRNA ligase activity"/>
    <property type="evidence" value="ECO:0007669"/>
    <property type="project" value="UniProtKB-EC"/>
</dbReference>
<evidence type="ECO:0000256" key="4">
    <source>
        <dbReference type="ARBA" id="ARBA00022741"/>
    </source>
</evidence>
<proteinExistence type="inferred from homology"/>
<keyword evidence="4" id="KW-0547">Nucleotide-binding</keyword>
<dbReference type="PANTHER" id="PTHR11946">
    <property type="entry name" value="VALYL-TRNA SYNTHETASES"/>
    <property type="match status" value="1"/>
</dbReference>
<evidence type="ECO:0000256" key="2">
    <source>
        <dbReference type="ARBA" id="ARBA00013169"/>
    </source>
</evidence>
<name>A0A9P8CG90_9HELO</name>
<dbReference type="AlphaFoldDB" id="A0A9P8CG90"/>
<gene>
    <name evidence="10" type="ORF">BJ878DRAFT_540730</name>
</gene>
<keyword evidence="11" id="KW-1185">Reference proteome</keyword>
<evidence type="ECO:0000256" key="5">
    <source>
        <dbReference type="ARBA" id="ARBA00022840"/>
    </source>
</evidence>
<evidence type="ECO:0000259" key="9">
    <source>
        <dbReference type="Pfam" id="PF00133"/>
    </source>
</evidence>
<dbReference type="EC" id="6.1.1.9" evidence="2"/>
<reference evidence="10" key="1">
    <citation type="journal article" date="2021" name="IMA Fungus">
        <title>Genomic characterization of three marine fungi, including Emericellopsis atlantica sp. nov. with signatures of a generalist lifestyle and marine biomass degradation.</title>
        <authorList>
            <person name="Hagestad O.C."/>
            <person name="Hou L."/>
            <person name="Andersen J.H."/>
            <person name="Hansen E.H."/>
            <person name="Altermark B."/>
            <person name="Li C."/>
            <person name="Kuhnert E."/>
            <person name="Cox R.J."/>
            <person name="Crous P.W."/>
            <person name="Spatafora J.W."/>
            <person name="Lail K."/>
            <person name="Amirebrahimi M."/>
            <person name="Lipzen A."/>
            <person name="Pangilinan J."/>
            <person name="Andreopoulos W."/>
            <person name="Hayes R.D."/>
            <person name="Ng V."/>
            <person name="Grigoriev I.V."/>
            <person name="Jackson S.A."/>
            <person name="Sutton T.D.S."/>
            <person name="Dobson A.D.W."/>
            <person name="Rama T."/>
        </authorList>
    </citation>
    <scope>NUCLEOTIDE SEQUENCE</scope>
    <source>
        <strain evidence="10">TRa3180A</strain>
    </source>
</reference>
<dbReference type="PANTHER" id="PTHR11946:SF109">
    <property type="entry name" value="VALINE--TRNA LIGASE"/>
    <property type="match status" value="1"/>
</dbReference>
<protein>
    <recommendedName>
        <fullName evidence="2">valine--tRNA ligase</fullName>
        <ecNumber evidence="2">6.1.1.9</ecNumber>
    </recommendedName>
    <alternativeName>
        <fullName evidence="8">Valyl-tRNA synthetase</fullName>
    </alternativeName>
</protein>
<evidence type="ECO:0000313" key="11">
    <source>
        <dbReference type="Proteomes" id="UP000887226"/>
    </source>
</evidence>
<dbReference type="InterPro" id="IPR002300">
    <property type="entry name" value="aa-tRNA-synth_Ia"/>
</dbReference>
<evidence type="ECO:0000256" key="8">
    <source>
        <dbReference type="ARBA" id="ARBA00029936"/>
    </source>
</evidence>
<organism evidence="10 11">
    <name type="scientific">Calycina marina</name>
    <dbReference type="NCBI Taxonomy" id="1763456"/>
    <lineage>
        <taxon>Eukaryota</taxon>
        <taxon>Fungi</taxon>
        <taxon>Dikarya</taxon>
        <taxon>Ascomycota</taxon>
        <taxon>Pezizomycotina</taxon>
        <taxon>Leotiomycetes</taxon>
        <taxon>Helotiales</taxon>
        <taxon>Pezizellaceae</taxon>
        <taxon>Calycina</taxon>
    </lineage>
</organism>
<dbReference type="OrthoDB" id="5421524at2759"/>
<keyword evidence="7" id="KW-0030">Aminoacyl-tRNA synthetase</keyword>
<dbReference type="GO" id="GO:0006438">
    <property type="term" value="P:valyl-tRNA aminoacylation"/>
    <property type="evidence" value="ECO:0007669"/>
    <property type="project" value="InterPro"/>
</dbReference>
<dbReference type="GO" id="GO:0005829">
    <property type="term" value="C:cytosol"/>
    <property type="evidence" value="ECO:0007669"/>
    <property type="project" value="TreeGrafter"/>
</dbReference>
<dbReference type="GO" id="GO:0005524">
    <property type="term" value="F:ATP binding"/>
    <property type="evidence" value="ECO:0007669"/>
    <property type="project" value="UniProtKB-KW"/>
</dbReference>
<keyword evidence="5" id="KW-0067">ATP-binding</keyword>
<dbReference type="Proteomes" id="UP000887226">
    <property type="component" value="Unassembled WGS sequence"/>
</dbReference>
<evidence type="ECO:0000313" key="10">
    <source>
        <dbReference type="EMBL" id="KAG9245984.1"/>
    </source>
</evidence>
<dbReference type="Pfam" id="PF00133">
    <property type="entry name" value="tRNA-synt_1"/>
    <property type="match status" value="1"/>
</dbReference>
<comment type="similarity">
    <text evidence="1">Belongs to the class-I aminoacyl-tRNA synthetase family.</text>
</comment>
<dbReference type="SUPFAM" id="SSF52374">
    <property type="entry name" value="Nucleotidylyl transferase"/>
    <property type="match status" value="1"/>
</dbReference>
<evidence type="ECO:0000256" key="1">
    <source>
        <dbReference type="ARBA" id="ARBA00005594"/>
    </source>
</evidence>
<comment type="caution">
    <text evidence="10">The sequence shown here is derived from an EMBL/GenBank/DDBJ whole genome shotgun (WGS) entry which is preliminary data.</text>
</comment>
<evidence type="ECO:0000256" key="3">
    <source>
        <dbReference type="ARBA" id="ARBA00022598"/>
    </source>
</evidence>
<feature type="domain" description="Aminoacyl-tRNA synthetase class Ia" evidence="9">
    <location>
        <begin position="2"/>
        <end position="110"/>
    </location>
</feature>
<sequence length="177" mass="20457">MAAAELETVKLGEIKIKPESAEKMYVRWMKNVDDWCSSRQLWWGHRAPMYFTQIEGEEGDQRDNDLWFIGQTPEEAQKNANKAPIHKGKNFTLQRDDDVLDTCFSPGLMFFWIVRIVMFGLELTGEVPFTEVYAHSLIRGAENRKMSNSRGNVVDPLDVIDGIELKDLHAKPRRSRN</sequence>
<dbReference type="EMBL" id="MU253822">
    <property type="protein sequence ID" value="KAG9245984.1"/>
    <property type="molecule type" value="Genomic_DNA"/>
</dbReference>